<protein>
    <submittedName>
        <fullName evidence="2">Uncharacterized protein</fullName>
    </submittedName>
</protein>
<organism evidence="2 3">
    <name type="scientific">Filobasidium floriforme</name>
    <dbReference type="NCBI Taxonomy" id="5210"/>
    <lineage>
        <taxon>Eukaryota</taxon>
        <taxon>Fungi</taxon>
        <taxon>Dikarya</taxon>
        <taxon>Basidiomycota</taxon>
        <taxon>Agaricomycotina</taxon>
        <taxon>Tremellomycetes</taxon>
        <taxon>Filobasidiales</taxon>
        <taxon>Filobasidiaceae</taxon>
        <taxon>Filobasidium</taxon>
    </lineage>
</organism>
<accession>A0A8K0JER0</accession>
<keyword evidence="3" id="KW-1185">Reference proteome</keyword>
<sequence>MVRPGDADLLRKSRQEIEVAARPHQPRPRRI</sequence>
<dbReference type="Proteomes" id="UP000812966">
    <property type="component" value="Unassembled WGS sequence"/>
</dbReference>
<feature type="region of interest" description="Disordered" evidence="1">
    <location>
        <begin position="1"/>
        <end position="31"/>
    </location>
</feature>
<feature type="compositionally biased region" description="Basic and acidic residues" evidence="1">
    <location>
        <begin position="1"/>
        <end position="21"/>
    </location>
</feature>
<comment type="caution">
    <text evidence="2">The sequence shown here is derived from an EMBL/GenBank/DDBJ whole genome shotgun (WGS) entry which is preliminary data.</text>
</comment>
<gene>
    <name evidence="2" type="ORF">FFLO_06539</name>
</gene>
<dbReference type="EMBL" id="JABELV010000222">
    <property type="protein sequence ID" value="KAG7527874.1"/>
    <property type="molecule type" value="Genomic_DNA"/>
</dbReference>
<proteinExistence type="predicted"/>
<evidence type="ECO:0000313" key="3">
    <source>
        <dbReference type="Proteomes" id="UP000812966"/>
    </source>
</evidence>
<evidence type="ECO:0000256" key="1">
    <source>
        <dbReference type="SAM" id="MobiDB-lite"/>
    </source>
</evidence>
<evidence type="ECO:0000313" key="2">
    <source>
        <dbReference type="EMBL" id="KAG7527874.1"/>
    </source>
</evidence>
<name>A0A8K0JER0_9TREE</name>
<reference evidence="2" key="1">
    <citation type="submission" date="2020-04" db="EMBL/GenBank/DDBJ databases">
        <title>Analysis of mating type loci in Filobasidium floriforme.</title>
        <authorList>
            <person name="Nowrousian M."/>
        </authorList>
    </citation>
    <scope>NUCLEOTIDE SEQUENCE</scope>
    <source>
        <strain evidence="2">CBS 6242</strain>
    </source>
</reference>
<dbReference type="AlphaFoldDB" id="A0A8K0JER0"/>